<evidence type="ECO:0000259" key="8">
    <source>
        <dbReference type="Pfam" id="PF12706"/>
    </source>
</evidence>
<evidence type="ECO:0000256" key="7">
    <source>
        <dbReference type="SAM" id="MobiDB-lite"/>
    </source>
</evidence>
<feature type="binding site" evidence="6">
    <location>
        <position position="138"/>
    </location>
    <ligand>
        <name>Zn(2+)</name>
        <dbReference type="ChEBI" id="CHEBI:29105"/>
        <label>1</label>
    </ligand>
</feature>
<evidence type="ECO:0000256" key="2">
    <source>
        <dbReference type="ARBA" id="ARBA00012279"/>
    </source>
</evidence>
<feature type="binding site" evidence="6">
    <location>
        <position position="140"/>
    </location>
    <ligand>
        <name>Zn(2+)</name>
        <dbReference type="ChEBI" id="CHEBI:29105"/>
        <label>1</label>
    </ligand>
</feature>
<dbReference type="GO" id="GO:0070290">
    <property type="term" value="F:N-acylphosphatidylethanolamine-specific phospholipase D activity"/>
    <property type="evidence" value="ECO:0007669"/>
    <property type="project" value="UniProtKB-EC"/>
</dbReference>
<reference evidence="9 10" key="1">
    <citation type="submission" date="2024-11" db="EMBL/GenBank/DDBJ databases">
        <title>Chromosome-level genome assembly of the freshwater bivalve Anodonta woodiana.</title>
        <authorList>
            <person name="Chen X."/>
        </authorList>
    </citation>
    <scope>NUCLEOTIDE SEQUENCE [LARGE SCALE GENOMIC DNA]</scope>
    <source>
        <strain evidence="9">MN2024</strain>
        <tissue evidence="9">Gills</tissue>
    </source>
</reference>
<accession>A0ABD3VFD0</accession>
<dbReference type="InterPro" id="IPR024884">
    <property type="entry name" value="NAPE-PLD"/>
</dbReference>
<keyword evidence="6" id="KW-0862">Zinc</keyword>
<dbReference type="PANTHER" id="PTHR15032:SF4">
    <property type="entry name" value="N-ACYL-PHOSPHATIDYLETHANOLAMINE-HYDROLYZING PHOSPHOLIPASE D"/>
    <property type="match status" value="1"/>
</dbReference>
<feature type="binding site" evidence="6">
    <location>
        <position position="238"/>
    </location>
    <ligand>
        <name>Zn(2+)</name>
        <dbReference type="ChEBI" id="CHEBI:29105"/>
        <label>1</label>
    </ligand>
</feature>
<keyword evidence="6" id="KW-0479">Metal-binding</keyword>
<dbReference type="Gene3D" id="3.60.15.10">
    <property type="entry name" value="Ribonuclease Z/Hydroxyacylglutathione hydrolase-like"/>
    <property type="match status" value="1"/>
</dbReference>
<evidence type="ECO:0000256" key="5">
    <source>
        <dbReference type="PIRSR" id="PIRSR038896-50"/>
    </source>
</evidence>
<dbReference type="AlphaFoldDB" id="A0ABD3VFD0"/>
<dbReference type="InterPro" id="IPR001279">
    <property type="entry name" value="Metallo-B-lactamas"/>
</dbReference>
<name>A0ABD3VFD0_SINWO</name>
<evidence type="ECO:0000256" key="1">
    <source>
        <dbReference type="ARBA" id="ARBA00010127"/>
    </source>
</evidence>
<feature type="binding site" evidence="6">
    <location>
        <position position="207"/>
    </location>
    <ligand>
        <name>Zn(2+)</name>
        <dbReference type="ChEBI" id="CHEBI:29105"/>
        <label>1</label>
    </ligand>
</feature>
<feature type="binding site" evidence="6">
    <location>
        <position position="143"/>
    </location>
    <ligand>
        <name>Zn(2+)</name>
        <dbReference type="ChEBI" id="CHEBI:29105"/>
        <label>2</label>
    </ligand>
</feature>
<evidence type="ECO:0000313" key="9">
    <source>
        <dbReference type="EMBL" id="KAL3860297.1"/>
    </source>
</evidence>
<feature type="binding site" evidence="6">
    <location>
        <position position="298"/>
    </location>
    <ligand>
        <name>Zn(2+)</name>
        <dbReference type="ChEBI" id="CHEBI:29105"/>
        <label>2</label>
    </ligand>
</feature>
<comment type="catalytic activity">
    <reaction evidence="4">
        <text>N-(5Z,8Z,11Z,14Z-eicosatetraenoyl)-1,2-di-(9Z-octadecenoyl)-sn-glycero-3-phosphoethanolamine + H2O = N-(5Z,8Z,11Z,14Z-eicosatetraenoyl)-ethanolamine + 1,2-di-(9Z-octadecenoyl)-sn-glycero-3-phosphate + H(+)</text>
        <dbReference type="Rhea" id="RHEA:45528"/>
        <dbReference type="ChEBI" id="CHEBI:2700"/>
        <dbReference type="ChEBI" id="CHEBI:15377"/>
        <dbReference type="ChEBI" id="CHEBI:15378"/>
        <dbReference type="ChEBI" id="CHEBI:74546"/>
        <dbReference type="ChEBI" id="CHEBI:85277"/>
    </reaction>
    <physiologicalReaction direction="left-to-right" evidence="4">
        <dbReference type="Rhea" id="RHEA:45529"/>
    </physiologicalReaction>
</comment>
<evidence type="ECO:0000313" key="10">
    <source>
        <dbReference type="Proteomes" id="UP001634394"/>
    </source>
</evidence>
<dbReference type="Pfam" id="PF12706">
    <property type="entry name" value="Lactamase_B_2"/>
    <property type="match status" value="1"/>
</dbReference>
<comment type="similarity">
    <text evidence="1">Belongs to the NAPE-PLD family.</text>
</comment>
<dbReference type="Proteomes" id="UP001634394">
    <property type="component" value="Unassembled WGS sequence"/>
</dbReference>
<dbReference type="PIRSF" id="PIRSF038896">
    <property type="entry name" value="NAPE-PLD"/>
    <property type="match status" value="1"/>
</dbReference>
<feature type="domain" description="Metallo-beta-lactamase" evidence="8">
    <location>
        <begin position="94"/>
        <end position="299"/>
    </location>
</feature>
<feature type="binding site" evidence="6">
    <location>
        <position position="142"/>
    </location>
    <ligand>
        <name>Zn(2+)</name>
        <dbReference type="ChEBI" id="CHEBI:29105"/>
        <label>2</label>
    </ligand>
</feature>
<dbReference type="EMBL" id="JBJQND010000012">
    <property type="protein sequence ID" value="KAL3860297.1"/>
    <property type="molecule type" value="Genomic_DNA"/>
</dbReference>
<comment type="caution">
    <text evidence="9">The sequence shown here is derived from an EMBL/GenBank/DDBJ whole genome shotgun (WGS) entry which is preliminary data.</text>
</comment>
<keyword evidence="3" id="KW-0443">Lipid metabolism</keyword>
<feature type="binding site" evidence="5">
    <location>
        <position position="276"/>
    </location>
    <ligand>
        <name>an N-acyl-1,2-diacyl-sn-glycero-3-phosphoethanolamine</name>
        <dbReference type="ChEBI" id="CHEBI:62537"/>
    </ligand>
</feature>
<dbReference type="EC" id="3.1.4.54" evidence="2"/>
<dbReference type="GO" id="GO:0009395">
    <property type="term" value="P:phospholipid catabolic process"/>
    <property type="evidence" value="ECO:0007669"/>
    <property type="project" value="UniProtKB-KW"/>
</dbReference>
<keyword evidence="3" id="KW-0442">Lipid degradation</keyword>
<protein>
    <recommendedName>
        <fullName evidence="2">N-acetylphosphatidylethanolamine-hydrolyzing phospholipase D</fullName>
        <ecNumber evidence="2">3.1.4.54</ecNumber>
    </recommendedName>
</protein>
<dbReference type="PANTHER" id="PTHR15032">
    <property type="entry name" value="N-ACYL-PHOSPHATIDYLETHANOLAMINE-HYDROLYZING PHOSPHOLIPASE D"/>
    <property type="match status" value="1"/>
</dbReference>
<comment type="cofactor">
    <cofactor evidence="6">
        <name>Zn(2+)</name>
        <dbReference type="ChEBI" id="CHEBI:29105"/>
    </cofactor>
    <text evidence="6">Binds 2 zinc divalent cations per subunit.</text>
</comment>
<dbReference type="SUPFAM" id="SSF56281">
    <property type="entry name" value="Metallo-hydrolase/oxidoreductase"/>
    <property type="match status" value="1"/>
</dbReference>
<proteinExistence type="inferred from homology"/>
<feature type="binding site" evidence="6">
    <location>
        <position position="238"/>
    </location>
    <ligand>
        <name>Zn(2+)</name>
        <dbReference type="ChEBI" id="CHEBI:29105"/>
        <label>2</label>
    </ligand>
</feature>
<keyword evidence="10" id="KW-1185">Reference proteome</keyword>
<evidence type="ECO:0000256" key="4">
    <source>
        <dbReference type="ARBA" id="ARBA00048025"/>
    </source>
</evidence>
<feature type="binding site" evidence="5">
    <location>
        <position position="141"/>
    </location>
    <ligand>
        <name>an N-acyl-1,2-diacyl-sn-glycero-3-phosphoethanolamine</name>
        <dbReference type="ChEBI" id="CHEBI:62537"/>
    </ligand>
</feature>
<evidence type="ECO:0000256" key="6">
    <source>
        <dbReference type="PIRSR" id="PIRSR038896-51"/>
    </source>
</evidence>
<feature type="region of interest" description="Disordered" evidence="7">
    <location>
        <begin position="343"/>
        <end position="362"/>
    </location>
</feature>
<sequence>MAEAEELFQAKKVKGCWENPWEPWQRPGVWAFMRWLLKEKDNKNIPLDNEQELNKTLPVQTPEFDRLLNKNPDGVMVMWIGHASLLVQFDGISILTDPIFSDRCSPVSEYLPIGPKRYRPPPCGVSDLPEIDIVLISHNHYDHLDLPSVRHLNERFGSNLTWYVPMDMRSWFLAVGCQNVKELVWWQEEMACINRNDFKFVCTPCQHWCRRGVNDYNKALWCSWVIKGPQNSFFFAGDTGYQSQVFKQIGQKYGPFSIAAIPIGNYEPRLFLKYQHANPEEAVQIHLDVRAKKSVGIHWGTFKMISTEFYLEPRSRLQQAVEDRNLPSECFFTMQHGEVKHLEEKAPSSNTQNDQDFKNIDS</sequence>
<evidence type="ECO:0000256" key="3">
    <source>
        <dbReference type="ARBA" id="ARBA00022668"/>
    </source>
</evidence>
<gene>
    <name evidence="9" type="ORF">ACJMK2_010436</name>
</gene>
<keyword evidence="3" id="KW-0595">Phospholipid degradation</keyword>
<dbReference type="InterPro" id="IPR036866">
    <property type="entry name" value="RibonucZ/Hydroxyglut_hydro"/>
</dbReference>
<organism evidence="9 10">
    <name type="scientific">Sinanodonta woodiana</name>
    <name type="common">Chinese pond mussel</name>
    <name type="synonym">Anodonta woodiana</name>
    <dbReference type="NCBI Taxonomy" id="1069815"/>
    <lineage>
        <taxon>Eukaryota</taxon>
        <taxon>Metazoa</taxon>
        <taxon>Spiralia</taxon>
        <taxon>Lophotrochozoa</taxon>
        <taxon>Mollusca</taxon>
        <taxon>Bivalvia</taxon>
        <taxon>Autobranchia</taxon>
        <taxon>Heteroconchia</taxon>
        <taxon>Palaeoheterodonta</taxon>
        <taxon>Unionida</taxon>
        <taxon>Unionoidea</taxon>
        <taxon>Unionidae</taxon>
        <taxon>Unioninae</taxon>
        <taxon>Sinanodonta</taxon>
    </lineage>
</organism>
<keyword evidence="3" id="KW-1208">Phospholipid metabolism</keyword>